<proteinExistence type="predicted"/>
<name>A0AAV4VKS6_CAEEX</name>
<dbReference type="AlphaFoldDB" id="A0AAV4VKS6"/>
<feature type="compositionally biased region" description="Basic and acidic residues" evidence="1">
    <location>
        <begin position="96"/>
        <end position="110"/>
    </location>
</feature>
<dbReference type="EMBL" id="BPLR01014639">
    <property type="protein sequence ID" value="GIY70234.1"/>
    <property type="molecule type" value="Genomic_DNA"/>
</dbReference>
<feature type="region of interest" description="Disordered" evidence="1">
    <location>
        <begin position="23"/>
        <end position="110"/>
    </location>
</feature>
<feature type="compositionally biased region" description="Polar residues" evidence="1">
    <location>
        <begin position="60"/>
        <end position="72"/>
    </location>
</feature>
<sequence length="200" mass="21413">MRGQGGVFESSRHPRFLLLPHTHTSKALFSLPNKRGPDLPAEKQDERASSDNRVALGSAGTENSSAEATSISALRGGRQPEEKRGPLLPGCPHPSVPHECESKRTGKAGKGERYKRCSVAERGCLFLLDGRQGRGEGGNRGAAEQNGERRLMGRPGSRRAKAHLSRPAVNSEARMLEPEVARPTLASSQGPYPGSSLSLC</sequence>
<keyword evidence="3" id="KW-1185">Reference proteome</keyword>
<evidence type="ECO:0000256" key="1">
    <source>
        <dbReference type="SAM" id="MobiDB-lite"/>
    </source>
</evidence>
<evidence type="ECO:0000313" key="2">
    <source>
        <dbReference type="EMBL" id="GIY70234.1"/>
    </source>
</evidence>
<protein>
    <submittedName>
        <fullName evidence="2">Uncharacterized protein</fullName>
    </submittedName>
</protein>
<reference evidence="2 3" key="1">
    <citation type="submission" date="2021-06" db="EMBL/GenBank/DDBJ databases">
        <title>Caerostris extrusa draft genome.</title>
        <authorList>
            <person name="Kono N."/>
            <person name="Arakawa K."/>
        </authorList>
    </citation>
    <scope>NUCLEOTIDE SEQUENCE [LARGE SCALE GENOMIC DNA]</scope>
</reference>
<feature type="compositionally biased region" description="Polar residues" evidence="1">
    <location>
        <begin position="185"/>
        <end position="200"/>
    </location>
</feature>
<evidence type="ECO:0000313" key="3">
    <source>
        <dbReference type="Proteomes" id="UP001054945"/>
    </source>
</evidence>
<accession>A0AAV4VKS6</accession>
<feature type="region of interest" description="Disordered" evidence="1">
    <location>
        <begin position="131"/>
        <end position="200"/>
    </location>
</feature>
<dbReference type="Proteomes" id="UP001054945">
    <property type="component" value="Unassembled WGS sequence"/>
</dbReference>
<gene>
    <name evidence="2" type="ORF">CEXT_244511</name>
</gene>
<comment type="caution">
    <text evidence="2">The sequence shown here is derived from an EMBL/GenBank/DDBJ whole genome shotgun (WGS) entry which is preliminary data.</text>
</comment>
<organism evidence="2 3">
    <name type="scientific">Caerostris extrusa</name>
    <name type="common">Bark spider</name>
    <name type="synonym">Caerostris bankana</name>
    <dbReference type="NCBI Taxonomy" id="172846"/>
    <lineage>
        <taxon>Eukaryota</taxon>
        <taxon>Metazoa</taxon>
        <taxon>Ecdysozoa</taxon>
        <taxon>Arthropoda</taxon>
        <taxon>Chelicerata</taxon>
        <taxon>Arachnida</taxon>
        <taxon>Araneae</taxon>
        <taxon>Araneomorphae</taxon>
        <taxon>Entelegynae</taxon>
        <taxon>Araneoidea</taxon>
        <taxon>Araneidae</taxon>
        <taxon>Caerostris</taxon>
    </lineage>
</organism>
<feature type="compositionally biased region" description="Basic and acidic residues" evidence="1">
    <location>
        <begin position="35"/>
        <end position="50"/>
    </location>
</feature>